<reference evidence="1 2" key="1">
    <citation type="journal article" date="2013" name="Genome Announc.">
        <title>Complete Genome Sequence of the Solvent Producer Clostridium saccharobutylicum NCP262 (DSM 13864).</title>
        <authorList>
            <person name="Poehlein A."/>
            <person name="Hartwich K."/>
            <person name="Krabben P."/>
            <person name="Ehrenreich A."/>
            <person name="Liebl W."/>
            <person name="Durre P."/>
            <person name="Gottschalk G."/>
            <person name="Daniel R."/>
        </authorList>
    </citation>
    <scope>NUCLEOTIDE SEQUENCE [LARGE SCALE GENOMIC DNA]</scope>
    <source>
        <strain evidence="1">DSM 13864</strain>
    </source>
</reference>
<dbReference type="GeneID" id="55475625"/>
<protein>
    <submittedName>
        <fullName evidence="1">Uncharacterized protein</fullName>
    </submittedName>
</protein>
<gene>
    <name evidence="1" type="ORF">CLSA_c32800</name>
</gene>
<evidence type="ECO:0000313" key="1">
    <source>
        <dbReference type="EMBL" id="AGX44244.1"/>
    </source>
</evidence>
<dbReference type="EMBL" id="CP006721">
    <property type="protein sequence ID" value="AGX44244.1"/>
    <property type="molecule type" value="Genomic_DNA"/>
</dbReference>
<dbReference type="HOGENOM" id="CLU_191305_1_0_9"/>
<dbReference type="KEGG" id="csb:CLSA_c32800"/>
<keyword evidence="2" id="KW-1185">Reference proteome</keyword>
<organism evidence="1 2">
    <name type="scientific">Clostridium saccharobutylicum DSM 13864</name>
    <dbReference type="NCBI Taxonomy" id="1345695"/>
    <lineage>
        <taxon>Bacteria</taxon>
        <taxon>Bacillati</taxon>
        <taxon>Bacillota</taxon>
        <taxon>Clostridia</taxon>
        <taxon>Eubacteriales</taxon>
        <taxon>Clostridiaceae</taxon>
        <taxon>Clostridium</taxon>
    </lineage>
</organism>
<dbReference type="eggNOG" id="ENOG50303WZ">
    <property type="taxonomic scope" value="Bacteria"/>
</dbReference>
<dbReference type="Proteomes" id="UP000017118">
    <property type="component" value="Chromosome"/>
</dbReference>
<accession>U5MTX1</accession>
<dbReference type="RefSeq" id="WP_022747385.1">
    <property type="nucleotide sequence ID" value="NC_022571.1"/>
</dbReference>
<name>U5MTX1_CLOSA</name>
<proteinExistence type="predicted"/>
<dbReference type="AlphaFoldDB" id="U5MTX1"/>
<dbReference type="PATRIC" id="fig|1345695.10.peg.290"/>
<sequence length="62" mass="7033">MKLAPHETIEVRELISQEMLGIKKVSASINMVNDSELKNYMQDTLSSKKNALRNIQSTLQTL</sequence>
<evidence type="ECO:0000313" key="2">
    <source>
        <dbReference type="Proteomes" id="UP000017118"/>
    </source>
</evidence>